<evidence type="ECO:0000313" key="2">
    <source>
        <dbReference type="Proteomes" id="UP001279734"/>
    </source>
</evidence>
<dbReference type="EMBL" id="BSYO01000007">
    <property type="protein sequence ID" value="GMH07404.1"/>
    <property type="molecule type" value="Genomic_DNA"/>
</dbReference>
<accession>A0AAD3SB06</accession>
<gene>
    <name evidence="1" type="ORF">Nepgr_009244</name>
</gene>
<reference evidence="1" key="1">
    <citation type="submission" date="2023-05" db="EMBL/GenBank/DDBJ databases">
        <title>Nepenthes gracilis genome sequencing.</title>
        <authorList>
            <person name="Fukushima K."/>
        </authorList>
    </citation>
    <scope>NUCLEOTIDE SEQUENCE</scope>
    <source>
        <strain evidence="1">SING2019-196</strain>
    </source>
</reference>
<evidence type="ECO:0000313" key="1">
    <source>
        <dbReference type="EMBL" id="GMH07404.1"/>
    </source>
</evidence>
<dbReference type="Proteomes" id="UP001279734">
    <property type="component" value="Unassembled WGS sequence"/>
</dbReference>
<sequence>MIIFDPQLETLAASFRNSSELMTSFESVDVSYRWNLTELDPRFEIWIKKWLSTLHLYCFDWCIKLSNACLRIMKQISLLEIRQKQLQFLASKDP</sequence>
<comment type="caution">
    <text evidence="1">The sequence shown here is derived from an EMBL/GenBank/DDBJ whole genome shotgun (WGS) entry which is preliminary data.</text>
</comment>
<proteinExistence type="predicted"/>
<organism evidence="1 2">
    <name type="scientific">Nepenthes gracilis</name>
    <name type="common">Slender pitcher plant</name>
    <dbReference type="NCBI Taxonomy" id="150966"/>
    <lineage>
        <taxon>Eukaryota</taxon>
        <taxon>Viridiplantae</taxon>
        <taxon>Streptophyta</taxon>
        <taxon>Embryophyta</taxon>
        <taxon>Tracheophyta</taxon>
        <taxon>Spermatophyta</taxon>
        <taxon>Magnoliopsida</taxon>
        <taxon>eudicotyledons</taxon>
        <taxon>Gunneridae</taxon>
        <taxon>Pentapetalae</taxon>
        <taxon>Caryophyllales</taxon>
        <taxon>Nepenthaceae</taxon>
        <taxon>Nepenthes</taxon>
    </lineage>
</organism>
<keyword evidence="2" id="KW-1185">Reference proteome</keyword>
<protein>
    <submittedName>
        <fullName evidence="1">Uncharacterized protein</fullName>
    </submittedName>
</protein>
<dbReference type="AlphaFoldDB" id="A0AAD3SB06"/>
<name>A0AAD3SB06_NEPGR</name>